<evidence type="ECO:0000256" key="2">
    <source>
        <dbReference type="ARBA" id="ARBA00022448"/>
    </source>
</evidence>
<evidence type="ECO:0000313" key="4">
    <source>
        <dbReference type="EMBL" id="TSJ86290.1"/>
    </source>
</evidence>
<protein>
    <submittedName>
        <fullName evidence="4">Sugar ABC transporter substrate-binding protein</fullName>
    </submittedName>
</protein>
<accession>A0A0F4M3S9</accession>
<keyword evidence="3" id="KW-0732">Signal</keyword>
<comment type="similarity">
    <text evidence="1">Belongs to the bacterial solute-binding protein 1 family.</text>
</comment>
<name>A0A0F4M3S9_9BIFI</name>
<dbReference type="OrthoDB" id="4289620at2"/>
<dbReference type="Gene3D" id="3.40.190.10">
    <property type="entry name" value="Periplasmic binding protein-like II"/>
    <property type="match status" value="1"/>
</dbReference>
<reference evidence="4 5" key="1">
    <citation type="submission" date="2019-07" db="EMBL/GenBank/DDBJ databases">
        <title>Bifidobacterium asteroides genomes.</title>
        <authorList>
            <person name="Zheng H."/>
        </authorList>
    </citation>
    <scope>NUCLEOTIDE SEQUENCE [LARGE SCALE GENOMIC DNA]</scope>
    <source>
        <strain evidence="4 5">W8111</strain>
    </source>
</reference>
<dbReference type="EMBL" id="VMHJ01000001">
    <property type="protein sequence ID" value="TSJ86290.1"/>
    <property type="molecule type" value="Genomic_DNA"/>
</dbReference>
<dbReference type="InterPro" id="IPR006059">
    <property type="entry name" value="SBP"/>
</dbReference>
<keyword evidence="2" id="KW-0813">Transport</keyword>
<dbReference type="GO" id="GO:0055052">
    <property type="term" value="C:ATP-binding cassette (ABC) transporter complex, substrate-binding subunit-containing"/>
    <property type="evidence" value="ECO:0007669"/>
    <property type="project" value="TreeGrafter"/>
</dbReference>
<sequence>MNKTIKTALSLLCSAAAVVSFGGCGGSASSGSGPIELKFQTWNLKNDKFTGYFQDLIKQFEKENKGVHIKWVDQPADNYEDKLSTDAAANSLPDVIDMGPEPAYTLASAGALLNIAKEEPKAKDQYLDAAWQSATFKGPHLEEGTYGLPWYLNTGPTLYNKALLDECGLKVPKTQDEMFANAEIFGPKCGGKYAMTTGIPSIQDFGMYGVPLMNKDHTKFTFNDPKGVAFVQHYVDMYKAKAFTDEMLNTSNSGESKSFNSGSQVFLNGSLYSIDDMKKNAPNVFEHMGITNMVANTHPNMMLEMMTVNANSKHKDMALKLAKFVTNSKNQLTFDKKANVFPSSKGTIDDPFFNPSGDDMNAVGMRMVAKQVREGRIWGPPQFTAVDGTRLQEQIVQALQGKVTPKQALDNVVEYANGRLK</sequence>
<dbReference type="PANTHER" id="PTHR30061">
    <property type="entry name" value="MALTOSE-BINDING PERIPLASMIC PROTEIN"/>
    <property type="match status" value="1"/>
</dbReference>
<dbReference type="PROSITE" id="PS51257">
    <property type="entry name" value="PROKAR_LIPOPROTEIN"/>
    <property type="match status" value="1"/>
</dbReference>
<dbReference type="SUPFAM" id="SSF53850">
    <property type="entry name" value="Periplasmic binding protein-like II"/>
    <property type="match status" value="1"/>
</dbReference>
<dbReference type="GO" id="GO:0015768">
    <property type="term" value="P:maltose transport"/>
    <property type="evidence" value="ECO:0007669"/>
    <property type="project" value="TreeGrafter"/>
</dbReference>
<evidence type="ECO:0000256" key="3">
    <source>
        <dbReference type="ARBA" id="ARBA00022729"/>
    </source>
</evidence>
<dbReference type="GO" id="GO:0042956">
    <property type="term" value="P:maltodextrin transmembrane transport"/>
    <property type="evidence" value="ECO:0007669"/>
    <property type="project" value="TreeGrafter"/>
</dbReference>
<organism evidence="4 5">
    <name type="scientific">Bifidobacterium asteroides</name>
    <dbReference type="NCBI Taxonomy" id="1684"/>
    <lineage>
        <taxon>Bacteria</taxon>
        <taxon>Bacillati</taxon>
        <taxon>Actinomycetota</taxon>
        <taxon>Actinomycetes</taxon>
        <taxon>Bifidobacteriales</taxon>
        <taxon>Bifidobacteriaceae</taxon>
        <taxon>Bifidobacterium</taxon>
    </lineage>
</organism>
<dbReference type="CDD" id="cd13585">
    <property type="entry name" value="PBP2_TMBP_like"/>
    <property type="match status" value="1"/>
</dbReference>
<gene>
    <name evidence="4" type="ORF">FPK29_00900</name>
</gene>
<dbReference type="Pfam" id="PF13416">
    <property type="entry name" value="SBP_bac_8"/>
    <property type="match status" value="1"/>
</dbReference>
<comment type="caution">
    <text evidence="4">The sequence shown here is derived from an EMBL/GenBank/DDBJ whole genome shotgun (WGS) entry which is preliminary data.</text>
</comment>
<dbReference type="GO" id="GO:1901982">
    <property type="term" value="F:maltose binding"/>
    <property type="evidence" value="ECO:0007669"/>
    <property type="project" value="TreeGrafter"/>
</dbReference>
<evidence type="ECO:0000313" key="5">
    <source>
        <dbReference type="Proteomes" id="UP000317536"/>
    </source>
</evidence>
<dbReference type="PANTHER" id="PTHR30061:SF50">
    <property type="entry name" value="MALTOSE_MALTODEXTRIN-BINDING PERIPLASMIC PROTEIN"/>
    <property type="match status" value="1"/>
</dbReference>
<evidence type="ECO:0000256" key="1">
    <source>
        <dbReference type="ARBA" id="ARBA00008520"/>
    </source>
</evidence>
<dbReference type="AlphaFoldDB" id="A0A0F4M3S9"/>
<dbReference type="Proteomes" id="UP000317536">
    <property type="component" value="Unassembled WGS sequence"/>
</dbReference>
<proteinExistence type="inferred from homology"/>